<feature type="transmembrane region" description="Helical" evidence="6">
    <location>
        <begin position="96"/>
        <end position="115"/>
    </location>
</feature>
<dbReference type="Pfam" id="PF00892">
    <property type="entry name" value="EamA"/>
    <property type="match status" value="1"/>
</dbReference>
<reference evidence="8 9" key="1">
    <citation type="journal article" date="2015" name="Antonie Van Leeuwenhoek">
        <title>Pseudooceanicola atlanticus gen. nov. sp. nov., isolated from surface seawater of the Atlantic Ocean and reclassification of Oceanicola batsensis, Oceanicola marinus, Oceanicola nitratireducens, Oceanicola nanhaiensis, Oceanicola antarcticus and Oceanicola flagellatus, as Pseudooceanicola batsensis comb. nov., Pseudooceanicola marinus comb. nov., Pseudooceanicola nitratireducens comb. nov., Pseudooceanicola nanhaiensis comb. nov., Pseudooceanicola antarcticus comb. nov., and Pseudooceanicola flagellatus comb. nov.</title>
        <authorList>
            <person name="Lai Q."/>
            <person name="Li G."/>
            <person name="Liu X."/>
            <person name="Du Y."/>
            <person name="Sun F."/>
            <person name="Shao Z."/>
        </authorList>
    </citation>
    <scope>NUCLEOTIDE SEQUENCE [LARGE SCALE GENOMIC DNA]</scope>
    <source>
        <strain evidence="8 9">22II-s11g</strain>
    </source>
</reference>
<feature type="domain" description="EamA" evidence="7">
    <location>
        <begin position="151"/>
        <end position="281"/>
    </location>
</feature>
<proteinExistence type="inferred from homology"/>
<organism evidence="8 9">
    <name type="scientific">Pseudooceanicola atlanticus</name>
    <dbReference type="NCBI Taxonomy" id="1461694"/>
    <lineage>
        <taxon>Bacteria</taxon>
        <taxon>Pseudomonadati</taxon>
        <taxon>Pseudomonadota</taxon>
        <taxon>Alphaproteobacteria</taxon>
        <taxon>Rhodobacterales</taxon>
        <taxon>Paracoccaceae</taxon>
        <taxon>Pseudooceanicola</taxon>
    </lineage>
</organism>
<feature type="transmembrane region" description="Helical" evidence="6">
    <location>
        <begin position="181"/>
        <end position="203"/>
    </location>
</feature>
<dbReference type="PANTHER" id="PTHR22911">
    <property type="entry name" value="ACYL-MALONYL CONDENSING ENZYME-RELATED"/>
    <property type="match status" value="1"/>
</dbReference>
<dbReference type="PANTHER" id="PTHR22911:SF6">
    <property type="entry name" value="SOLUTE CARRIER FAMILY 35 MEMBER G1"/>
    <property type="match status" value="1"/>
</dbReference>
<dbReference type="SUPFAM" id="SSF103481">
    <property type="entry name" value="Multidrug resistance efflux transporter EmrE"/>
    <property type="match status" value="2"/>
</dbReference>
<keyword evidence="5 6" id="KW-0472">Membrane</keyword>
<dbReference type="InterPro" id="IPR037185">
    <property type="entry name" value="EmrE-like"/>
</dbReference>
<comment type="caution">
    <text evidence="8">The sequence shown here is derived from an EMBL/GenBank/DDBJ whole genome shotgun (WGS) entry which is preliminary data.</text>
</comment>
<dbReference type="EMBL" id="AQQX01000003">
    <property type="protein sequence ID" value="KGM48735.1"/>
    <property type="molecule type" value="Genomic_DNA"/>
</dbReference>
<evidence type="ECO:0000256" key="2">
    <source>
        <dbReference type="ARBA" id="ARBA00009853"/>
    </source>
</evidence>
<dbReference type="STRING" id="1461694.ATO9_08420"/>
<dbReference type="RefSeq" id="WP_043747505.1">
    <property type="nucleotide sequence ID" value="NZ_AQQX01000003.1"/>
</dbReference>
<name>A0A0A0EEK0_9RHOB</name>
<feature type="transmembrane region" description="Helical" evidence="6">
    <location>
        <begin position="41"/>
        <end position="59"/>
    </location>
</feature>
<evidence type="ECO:0000256" key="6">
    <source>
        <dbReference type="SAM" id="Phobius"/>
    </source>
</evidence>
<dbReference type="GO" id="GO:0016020">
    <property type="term" value="C:membrane"/>
    <property type="evidence" value="ECO:0007669"/>
    <property type="project" value="UniProtKB-SubCell"/>
</dbReference>
<protein>
    <submittedName>
        <fullName evidence="8">Membrane protein</fullName>
    </submittedName>
</protein>
<comment type="subcellular location">
    <subcellularLocation>
        <location evidence="1">Membrane</location>
        <topology evidence="1">Multi-pass membrane protein</topology>
    </subcellularLocation>
</comment>
<evidence type="ECO:0000256" key="4">
    <source>
        <dbReference type="ARBA" id="ARBA00022989"/>
    </source>
</evidence>
<feature type="transmembrane region" description="Helical" evidence="6">
    <location>
        <begin position="71"/>
        <end position="90"/>
    </location>
</feature>
<sequence length="308" mass="32776">MKAGSVAALTGATLVLIYTALISSADGITKLLAGGYAAPQLYAVSGGLVALFCVLANRARPVEGGLRTTRPYAMAIRSVATVVAGVSFFYAFRLLAFAEVFIFIGLMPIMSGLMSGPILRERVPMRVWAALAAGFVGVMCLFPEGVQAITLGHAVALLACFSGTLSMVMARYVGRYECNSLALVFFPNLTNMVVMAAILPFVFKPMPLTDLGLAVAYAALLFGARWLLVVALRLLPAYTATPLMNLQFVWMVLIGLVFFGEVPGSNVFLGAAIVVASGVYLVYEQFAGQKRREARIQNRAAAVMPPAE</sequence>
<keyword evidence="9" id="KW-1185">Reference proteome</keyword>
<comment type="similarity">
    <text evidence="2">Belongs to the drug/metabolite transporter (DMT) superfamily. 10 TMS drug/metabolite exporter (DME) (TC 2.A.7.3) family.</text>
</comment>
<evidence type="ECO:0000259" key="7">
    <source>
        <dbReference type="Pfam" id="PF00892"/>
    </source>
</evidence>
<dbReference type="Proteomes" id="UP000030004">
    <property type="component" value="Unassembled WGS sequence"/>
</dbReference>
<dbReference type="InterPro" id="IPR000620">
    <property type="entry name" value="EamA_dom"/>
</dbReference>
<evidence type="ECO:0000256" key="1">
    <source>
        <dbReference type="ARBA" id="ARBA00004141"/>
    </source>
</evidence>
<feature type="transmembrane region" description="Helical" evidence="6">
    <location>
        <begin position="127"/>
        <end position="145"/>
    </location>
</feature>
<evidence type="ECO:0000256" key="3">
    <source>
        <dbReference type="ARBA" id="ARBA00022692"/>
    </source>
</evidence>
<evidence type="ECO:0000313" key="8">
    <source>
        <dbReference type="EMBL" id="KGM48735.1"/>
    </source>
</evidence>
<feature type="transmembrane region" description="Helical" evidence="6">
    <location>
        <begin position="242"/>
        <end position="260"/>
    </location>
</feature>
<evidence type="ECO:0000256" key="5">
    <source>
        <dbReference type="ARBA" id="ARBA00023136"/>
    </source>
</evidence>
<gene>
    <name evidence="8" type="ORF">ATO9_08420</name>
</gene>
<keyword evidence="3 6" id="KW-0812">Transmembrane</keyword>
<dbReference type="AlphaFoldDB" id="A0A0A0EEK0"/>
<dbReference type="OrthoDB" id="7818056at2"/>
<dbReference type="eggNOG" id="COG0697">
    <property type="taxonomic scope" value="Bacteria"/>
</dbReference>
<evidence type="ECO:0000313" key="9">
    <source>
        <dbReference type="Proteomes" id="UP000030004"/>
    </source>
</evidence>
<feature type="transmembrane region" description="Helical" evidence="6">
    <location>
        <begin position="266"/>
        <end position="283"/>
    </location>
</feature>
<accession>A0A0A0EEK0</accession>
<feature type="transmembrane region" description="Helical" evidence="6">
    <location>
        <begin position="151"/>
        <end position="169"/>
    </location>
</feature>
<feature type="transmembrane region" description="Helical" evidence="6">
    <location>
        <begin position="215"/>
        <end position="235"/>
    </location>
</feature>
<keyword evidence="4 6" id="KW-1133">Transmembrane helix</keyword>